<evidence type="ECO:0000259" key="1">
    <source>
        <dbReference type="Pfam" id="PF00561"/>
    </source>
</evidence>
<name>A0A6J6X8A7_9ZZZZ</name>
<dbReference type="Gene3D" id="3.40.50.1820">
    <property type="entry name" value="alpha/beta hydrolase"/>
    <property type="match status" value="1"/>
</dbReference>
<dbReference type="AlphaFoldDB" id="A0A6J6X8A7"/>
<feature type="domain" description="AB hydrolase-1" evidence="1">
    <location>
        <begin position="39"/>
        <end position="263"/>
    </location>
</feature>
<reference evidence="2" key="1">
    <citation type="submission" date="2020-05" db="EMBL/GenBank/DDBJ databases">
        <authorList>
            <person name="Chiriac C."/>
            <person name="Salcher M."/>
            <person name="Ghai R."/>
            <person name="Kavagutti S V."/>
        </authorList>
    </citation>
    <scope>NUCLEOTIDE SEQUENCE</scope>
</reference>
<dbReference type="GO" id="GO:0046464">
    <property type="term" value="P:acylglycerol catabolic process"/>
    <property type="evidence" value="ECO:0007669"/>
    <property type="project" value="TreeGrafter"/>
</dbReference>
<dbReference type="InterPro" id="IPR050266">
    <property type="entry name" value="AB_hydrolase_sf"/>
</dbReference>
<organism evidence="2">
    <name type="scientific">freshwater metagenome</name>
    <dbReference type="NCBI Taxonomy" id="449393"/>
    <lineage>
        <taxon>unclassified sequences</taxon>
        <taxon>metagenomes</taxon>
        <taxon>ecological metagenomes</taxon>
    </lineage>
</organism>
<dbReference type="EMBL" id="CAFAAJ010000020">
    <property type="protein sequence ID" value="CAB4793660.1"/>
    <property type="molecule type" value="Genomic_DNA"/>
</dbReference>
<dbReference type="GO" id="GO:0016020">
    <property type="term" value="C:membrane"/>
    <property type="evidence" value="ECO:0007669"/>
    <property type="project" value="TreeGrafter"/>
</dbReference>
<accession>A0A6J6X8A7</accession>
<dbReference type="PANTHER" id="PTHR43798:SF5">
    <property type="entry name" value="MONOACYLGLYCEROL LIPASE ABHD6"/>
    <property type="match status" value="1"/>
</dbReference>
<dbReference type="SUPFAM" id="SSF53474">
    <property type="entry name" value="alpha/beta-Hydrolases"/>
    <property type="match status" value="1"/>
</dbReference>
<dbReference type="EMBL" id="CAFBON010000185">
    <property type="protein sequence ID" value="CAB4999327.1"/>
    <property type="molecule type" value="Genomic_DNA"/>
</dbReference>
<proteinExistence type="predicted"/>
<dbReference type="PANTHER" id="PTHR43798">
    <property type="entry name" value="MONOACYLGLYCEROL LIPASE"/>
    <property type="match status" value="1"/>
</dbReference>
<dbReference type="Pfam" id="PF00561">
    <property type="entry name" value="Abhydrolase_1"/>
    <property type="match status" value="1"/>
</dbReference>
<sequence length="284" mass="31206">MAEPVDHIPEPPLPEGARLALPGRGTTFYRHLDGPAGAPTVLLLHGWTATADLNWFRLYEPLAEHFRVIAPDHHGHGGGVRNRSIFRMEHAADDAVAICRHLGINEAIVVGYSMGGSIAQLVWRRHREFTKGLVLAATAAEYAETDREHRRLQVLRALGIGARFLPDQIRDRIADAVFLNRKRGVWQPWAVREVSNHDWATIAQAGGALGTFKARPWLASIDVPTSVIMTTLDTTVPPRRQQVLADNIPGVRVYTVDGDHDACFAEADTFAPALLAALNHATTV</sequence>
<dbReference type="GO" id="GO:0047372">
    <property type="term" value="F:monoacylglycerol lipase activity"/>
    <property type="evidence" value="ECO:0007669"/>
    <property type="project" value="TreeGrafter"/>
</dbReference>
<dbReference type="InterPro" id="IPR029058">
    <property type="entry name" value="AB_hydrolase_fold"/>
</dbReference>
<dbReference type="InterPro" id="IPR000073">
    <property type="entry name" value="AB_hydrolase_1"/>
</dbReference>
<gene>
    <name evidence="2" type="ORF">UFOPK3001_00475</name>
    <name evidence="3" type="ORF">UFOPK3954_01643</name>
</gene>
<evidence type="ECO:0000313" key="3">
    <source>
        <dbReference type="EMBL" id="CAB4999327.1"/>
    </source>
</evidence>
<protein>
    <submittedName>
        <fullName evidence="2">Unannotated protein</fullName>
    </submittedName>
</protein>
<evidence type="ECO:0000313" key="2">
    <source>
        <dbReference type="EMBL" id="CAB4793660.1"/>
    </source>
</evidence>